<dbReference type="Proteomes" id="UP000618343">
    <property type="component" value="Unassembled WGS sequence"/>
</dbReference>
<dbReference type="SUPFAM" id="SSF81606">
    <property type="entry name" value="PP2C-like"/>
    <property type="match status" value="1"/>
</dbReference>
<evidence type="ECO:0000313" key="4">
    <source>
        <dbReference type="Proteomes" id="UP000618343"/>
    </source>
</evidence>
<evidence type="ECO:0000313" key="2">
    <source>
        <dbReference type="EMBL" id="HIP84569.1"/>
    </source>
</evidence>
<dbReference type="GO" id="GO:0004722">
    <property type="term" value="F:protein serine/threonine phosphatase activity"/>
    <property type="evidence" value="ECO:0007669"/>
    <property type="project" value="InterPro"/>
</dbReference>
<reference evidence="3" key="1">
    <citation type="journal article" date="2020" name="ISME J.">
        <title>Gammaproteobacteria mediating utilization of methyl-, sulfur- and petroleum organic compounds in deep ocean hydrothermal plumes.</title>
        <authorList>
            <person name="Zhou Z."/>
            <person name="Liu Y."/>
            <person name="Pan J."/>
            <person name="Cron B.R."/>
            <person name="Toner B.M."/>
            <person name="Anantharaman K."/>
            <person name="Breier J.A."/>
            <person name="Dick G.J."/>
            <person name="Li M."/>
        </authorList>
    </citation>
    <scope>NUCLEOTIDE SEQUENCE</scope>
    <source>
        <strain evidence="2">SZUA-1453</strain>
        <strain evidence="3">SZUA-1471</strain>
    </source>
</reference>
<dbReference type="CDD" id="cd00143">
    <property type="entry name" value="PP2Cc"/>
    <property type="match status" value="1"/>
</dbReference>
<organism evidence="3 4">
    <name type="scientific">Methanothermococcus okinawensis</name>
    <dbReference type="NCBI Taxonomy" id="155863"/>
    <lineage>
        <taxon>Archaea</taxon>
        <taxon>Methanobacteriati</taxon>
        <taxon>Methanobacteriota</taxon>
        <taxon>Methanomada group</taxon>
        <taxon>Methanococci</taxon>
        <taxon>Methanococcales</taxon>
        <taxon>Methanococcaceae</taxon>
        <taxon>Methanothermococcus</taxon>
    </lineage>
</organism>
<sequence>MNNPYGISHRGGRAHNEDCILVKRIKDIYLLAVADGIGGHRAGEVASKIAVDTLEEYISERYREDLSTEEIVELLKEAYRLAHKRIRENAIGDREGMGTTLTTAVVKGDKCIVLNCGDSRGYLIRGGDIIHRTKDHSFVQALVDMGKISEEEAMFHPMRNIITSALGLDEIHIDSYLWDLKEGDVILLSSDGLHDYVEKEEILNIVSRYKDPKEIVEKLLDVALKKTGDNVSIIVYRKTS</sequence>
<name>A0A832ZRX4_9EURY</name>
<comment type="caution">
    <text evidence="3">The sequence shown here is derived from an EMBL/GenBank/DDBJ whole genome shotgun (WGS) entry which is preliminary data.</text>
</comment>
<feature type="domain" description="PPM-type phosphatase" evidence="1">
    <location>
        <begin position="4"/>
        <end position="238"/>
    </location>
</feature>
<dbReference type="SMART" id="SM00331">
    <property type="entry name" value="PP2C_SIG"/>
    <property type="match status" value="1"/>
</dbReference>
<gene>
    <name evidence="2" type="ORF">EYH15_03690</name>
    <name evidence="3" type="ORF">EYH21_03395</name>
</gene>
<evidence type="ECO:0000259" key="1">
    <source>
        <dbReference type="PROSITE" id="PS51746"/>
    </source>
</evidence>
<dbReference type="InterPro" id="IPR036457">
    <property type="entry name" value="PPM-type-like_dom_sf"/>
</dbReference>
<dbReference type="Gene3D" id="3.60.40.10">
    <property type="entry name" value="PPM-type phosphatase domain"/>
    <property type="match status" value="1"/>
</dbReference>
<dbReference type="EMBL" id="DQUO01000034">
    <property type="protein sequence ID" value="HIP91328.1"/>
    <property type="molecule type" value="Genomic_DNA"/>
</dbReference>
<dbReference type="Pfam" id="PF13672">
    <property type="entry name" value="PP2C_2"/>
    <property type="match status" value="1"/>
</dbReference>
<dbReference type="EMBL" id="DQUI01000065">
    <property type="protein sequence ID" value="HIP84569.1"/>
    <property type="molecule type" value="Genomic_DNA"/>
</dbReference>
<accession>A0A832ZRX4</accession>
<dbReference type="InterPro" id="IPR015655">
    <property type="entry name" value="PP2C"/>
</dbReference>
<evidence type="ECO:0000313" key="3">
    <source>
        <dbReference type="EMBL" id="HIP91328.1"/>
    </source>
</evidence>
<dbReference type="InterPro" id="IPR001932">
    <property type="entry name" value="PPM-type_phosphatase-like_dom"/>
</dbReference>
<protein>
    <submittedName>
        <fullName evidence="3">Serine/threonine-protein phosphatase</fullName>
    </submittedName>
</protein>
<dbReference type="PROSITE" id="PS51746">
    <property type="entry name" value="PPM_2"/>
    <property type="match status" value="1"/>
</dbReference>
<dbReference type="Proteomes" id="UP000643554">
    <property type="component" value="Unassembled WGS sequence"/>
</dbReference>
<dbReference type="SMART" id="SM00332">
    <property type="entry name" value="PP2Cc"/>
    <property type="match status" value="1"/>
</dbReference>
<proteinExistence type="predicted"/>
<dbReference type="PANTHER" id="PTHR47992">
    <property type="entry name" value="PROTEIN PHOSPHATASE"/>
    <property type="match status" value="1"/>
</dbReference>
<dbReference type="AlphaFoldDB" id="A0A832ZRX4"/>